<reference evidence="3 4" key="1">
    <citation type="journal article" date="2015" name="Genome Announc.">
        <title>Expanding the biotechnology potential of lactobacilli through comparative genomics of 213 strains and associated genera.</title>
        <authorList>
            <person name="Sun Z."/>
            <person name="Harris H.M."/>
            <person name="McCann A."/>
            <person name="Guo C."/>
            <person name="Argimon S."/>
            <person name="Zhang W."/>
            <person name="Yang X."/>
            <person name="Jeffery I.B."/>
            <person name="Cooney J.C."/>
            <person name="Kagawa T.F."/>
            <person name="Liu W."/>
            <person name="Song Y."/>
            <person name="Salvetti E."/>
            <person name="Wrobel A."/>
            <person name="Rasinkangas P."/>
            <person name="Parkhill J."/>
            <person name="Rea M.C."/>
            <person name="O'Sullivan O."/>
            <person name="Ritari J."/>
            <person name="Douillard F.P."/>
            <person name="Paul Ross R."/>
            <person name="Yang R."/>
            <person name="Briner A.E."/>
            <person name="Felis G.E."/>
            <person name="de Vos W.M."/>
            <person name="Barrangou R."/>
            <person name="Klaenhammer T.R."/>
            <person name="Caufield P.W."/>
            <person name="Cui Y."/>
            <person name="Zhang H."/>
            <person name="O'Toole P.W."/>
        </authorList>
    </citation>
    <scope>NUCLEOTIDE SEQUENCE [LARGE SCALE GENOMIC DNA]</scope>
    <source>
        <strain evidence="3 4">DSM 15707</strain>
    </source>
</reference>
<evidence type="ECO:0008006" key="5">
    <source>
        <dbReference type="Google" id="ProtNLM"/>
    </source>
</evidence>
<dbReference type="Gene3D" id="3.40.50.2000">
    <property type="entry name" value="Glycogen Phosphorylase B"/>
    <property type="match status" value="2"/>
</dbReference>
<feature type="domain" description="Glycosyl transferase family 1" evidence="1">
    <location>
        <begin position="187"/>
        <end position="308"/>
    </location>
</feature>
<dbReference type="PATRIC" id="fig|1423778.4.peg.137"/>
<sequence>MKILLVVPSLRKTGLTEVVKSLVESIDREQVDFTLVALTKSNDTLNESIFKKLCDVEIINYQYLGIPSIIKFLKIVNYTKPAIIHFHGFKADLYSIFINKNKIKLMSTSHNIGNEDFIYNYGHFCGYLMNKVQIFIFKRMNEVCGVSQYVTNNLINQGVVKARKVLNGVKMNKLNNNFVINQPIVRPVGIYVGNIDNRKNVLNVLDGFSKQNEKKQGTLLILGDGPEYRDLKRKFESERIFFLGRVNNVDDFLNISNYFISASKSEGLPMASIEAMGNGLDLILSDIQQHKELRISNSQKIYFFANSVKNDIQITLANYLSEFQAKSVKENENSKIFSEYFTSTVMASKYTEVYNNLKN</sequence>
<comment type="caution">
    <text evidence="3">The sequence shown here is derived from an EMBL/GenBank/DDBJ whole genome shotgun (WGS) entry which is preliminary data.</text>
</comment>
<proteinExistence type="predicted"/>
<dbReference type="Proteomes" id="UP000051697">
    <property type="component" value="Unassembled WGS sequence"/>
</dbReference>
<dbReference type="InterPro" id="IPR050194">
    <property type="entry name" value="Glycosyltransferase_grp1"/>
</dbReference>
<dbReference type="Pfam" id="PF13439">
    <property type="entry name" value="Glyco_transf_4"/>
    <property type="match status" value="1"/>
</dbReference>
<dbReference type="InterPro" id="IPR028098">
    <property type="entry name" value="Glyco_trans_4-like_N"/>
</dbReference>
<evidence type="ECO:0000259" key="2">
    <source>
        <dbReference type="Pfam" id="PF13439"/>
    </source>
</evidence>
<gene>
    <name evidence="3" type="ORF">FC70_GL000122</name>
</gene>
<name>A0A0R1RN57_9LACO</name>
<dbReference type="PANTHER" id="PTHR45947">
    <property type="entry name" value="SULFOQUINOVOSYL TRANSFERASE SQD2"/>
    <property type="match status" value="1"/>
</dbReference>
<dbReference type="KEGG" id="lol:LACOL_1603"/>
<dbReference type="PANTHER" id="PTHR45947:SF3">
    <property type="entry name" value="SULFOQUINOVOSYL TRANSFERASE SQD2"/>
    <property type="match status" value="1"/>
</dbReference>
<dbReference type="STRING" id="1423778.FC70_GL000122"/>
<dbReference type="SUPFAM" id="SSF53756">
    <property type="entry name" value="UDP-Glycosyltransferase/glycogen phosphorylase"/>
    <property type="match status" value="1"/>
</dbReference>
<keyword evidence="4" id="KW-1185">Reference proteome</keyword>
<accession>A0A0R1RN57</accession>
<dbReference type="InterPro" id="IPR001296">
    <property type="entry name" value="Glyco_trans_1"/>
</dbReference>
<dbReference type="GO" id="GO:0016758">
    <property type="term" value="F:hexosyltransferase activity"/>
    <property type="evidence" value="ECO:0007669"/>
    <property type="project" value="TreeGrafter"/>
</dbReference>
<evidence type="ECO:0000313" key="4">
    <source>
        <dbReference type="Proteomes" id="UP000051697"/>
    </source>
</evidence>
<dbReference type="RefSeq" id="WP_057889086.1">
    <property type="nucleotide sequence ID" value="NZ_AZFE01000002.1"/>
</dbReference>
<protein>
    <recommendedName>
        <fullName evidence="5">Glycosyltransferase</fullName>
    </recommendedName>
</protein>
<dbReference type="OrthoDB" id="9806653at2"/>
<dbReference type="EMBL" id="AZFE01000002">
    <property type="protein sequence ID" value="KRL58049.1"/>
    <property type="molecule type" value="Genomic_DNA"/>
</dbReference>
<dbReference type="AlphaFoldDB" id="A0A0R1RN57"/>
<organism evidence="3 4">
    <name type="scientific">Paucilactobacillus oligofermentans DSM 15707 = LMG 22743</name>
    <dbReference type="NCBI Taxonomy" id="1423778"/>
    <lineage>
        <taxon>Bacteria</taxon>
        <taxon>Bacillati</taxon>
        <taxon>Bacillota</taxon>
        <taxon>Bacilli</taxon>
        <taxon>Lactobacillales</taxon>
        <taxon>Lactobacillaceae</taxon>
        <taxon>Paucilactobacillus</taxon>
    </lineage>
</organism>
<evidence type="ECO:0000313" key="3">
    <source>
        <dbReference type="EMBL" id="KRL58049.1"/>
    </source>
</evidence>
<feature type="domain" description="Glycosyltransferase subfamily 4-like N-terminal" evidence="2">
    <location>
        <begin position="14"/>
        <end position="169"/>
    </location>
</feature>
<dbReference type="Pfam" id="PF00534">
    <property type="entry name" value="Glycos_transf_1"/>
    <property type="match status" value="1"/>
</dbReference>
<evidence type="ECO:0000259" key="1">
    <source>
        <dbReference type="Pfam" id="PF00534"/>
    </source>
</evidence>